<evidence type="ECO:0000313" key="2">
    <source>
        <dbReference type="EMBL" id="GAJ94318.1"/>
    </source>
</evidence>
<dbReference type="RefSeq" id="WP_042473649.1">
    <property type="nucleotide sequence ID" value="NZ_BAYX01000008.1"/>
</dbReference>
<dbReference type="AlphaFoldDB" id="A0AA87UAB8"/>
<evidence type="ECO:0000256" key="1">
    <source>
        <dbReference type="SAM" id="MobiDB-lite"/>
    </source>
</evidence>
<sequence>MWFLEMLPALAEVICNEIYRITPKIGIDFPAARTSSLHSITGGRQQSPPGNRGVSLAGRLTVPA</sequence>
<feature type="region of interest" description="Disordered" evidence="1">
    <location>
        <begin position="38"/>
        <end position="64"/>
    </location>
</feature>
<dbReference type="EMBL" id="BAYX01000008">
    <property type="protein sequence ID" value="GAJ94318.1"/>
    <property type="molecule type" value="Genomic_DNA"/>
</dbReference>
<evidence type="ECO:0000313" key="3">
    <source>
        <dbReference type="Proteomes" id="UP000026941"/>
    </source>
</evidence>
<feature type="compositionally biased region" description="Polar residues" evidence="1">
    <location>
        <begin position="38"/>
        <end position="49"/>
    </location>
</feature>
<comment type="caution">
    <text evidence="2">The sequence shown here is derived from an EMBL/GenBank/DDBJ whole genome shotgun (WGS) entry which is preliminary data.</text>
</comment>
<gene>
    <name evidence="2" type="ORF">RRH01S_08_00550</name>
</gene>
<organism evidence="2 3">
    <name type="scientific">Rhizobium rhizogenes NBRC 13257</name>
    <dbReference type="NCBI Taxonomy" id="1220581"/>
    <lineage>
        <taxon>Bacteria</taxon>
        <taxon>Pseudomonadati</taxon>
        <taxon>Pseudomonadota</taxon>
        <taxon>Alphaproteobacteria</taxon>
        <taxon>Hyphomicrobiales</taxon>
        <taxon>Rhizobiaceae</taxon>
        <taxon>Rhizobium/Agrobacterium group</taxon>
        <taxon>Rhizobium</taxon>
    </lineage>
</organism>
<reference evidence="2 3" key="1">
    <citation type="submission" date="2014-05" db="EMBL/GenBank/DDBJ databases">
        <title>Whole genome shotgun sequence of Rhizobium rhizogenes NBRC 13257.</title>
        <authorList>
            <person name="Katano-Makiyama Y."/>
            <person name="Hosoyama A."/>
            <person name="Hashimoto M."/>
            <person name="Hosoyama Y."/>
            <person name="Noguchi M."/>
            <person name="Tsuchikane K."/>
            <person name="Kimura A."/>
            <person name="Ohji S."/>
            <person name="Ichikawa N."/>
            <person name="Yamazoe A."/>
            <person name="Fujita N."/>
        </authorList>
    </citation>
    <scope>NUCLEOTIDE SEQUENCE [LARGE SCALE GENOMIC DNA]</scope>
    <source>
        <strain evidence="2 3">NBRC 13257</strain>
    </source>
</reference>
<accession>A0AA87UAB8</accession>
<protein>
    <submittedName>
        <fullName evidence="2">Uncharacterized protein</fullName>
    </submittedName>
</protein>
<dbReference type="Proteomes" id="UP000026941">
    <property type="component" value="Unassembled WGS sequence"/>
</dbReference>
<name>A0AA87UAB8_RHIRH</name>
<proteinExistence type="predicted"/>